<evidence type="ECO:0000313" key="7">
    <source>
        <dbReference type="Proteomes" id="UP000298061"/>
    </source>
</evidence>
<dbReference type="AlphaFoldDB" id="A0A4Z0A3Y1"/>
<feature type="transmembrane region" description="Helical" evidence="5">
    <location>
        <begin position="33"/>
        <end position="58"/>
    </location>
</feature>
<sequence>MGKAFVRLVSTIRLTFATDAAINTTDIFDTSPYHYVPTESICILFVVLFSISTAVHVVQALWFRHWFLFLTVISSGLMEIAGWSGRLWSSINPFASDPFTIQITLTIIGPTPLLAANFVIFGRMIRQIGPQYSRMTPRFYTKLFVSCDVISLIVQAAGGVMASGTDVSQNQVNIATHIMQGGIFFQLVVVVAYMCLASEVFIRYWKQRPVRDLEGPWEEAPPMGREAAKRLQLMIYGLAFMAVCLFIRSVYRGIELTDGWNGHVIATQVYFNALDGGMIVLTIYTLNFLHPGFLLRTPPKTSPDDFAMSVALDKTLRH</sequence>
<evidence type="ECO:0000256" key="3">
    <source>
        <dbReference type="ARBA" id="ARBA00022989"/>
    </source>
</evidence>
<evidence type="ECO:0000256" key="2">
    <source>
        <dbReference type="ARBA" id="ARBA00022692"/>
    </source>
</evidence>
<feature type="transmembrane region" description="Helical" evidence="5">
    <location>
        <begin position="271"/>
        <end position="289"/>
    </location>
</feature>
<dbReference type="GO" id="GO:0005886">
    <property type="term" value="C:plasma membrane"/>
    <property type="evidence" value="ECO:0007669"/>
    <property type="project" value="TreeGrafter"/>
</dbReference>
<dbReference type="InterPro" id="IPR007568">
    <property type="entry name" value="RTA1"/>
</dbReference>
<accession>A0A4Z0A3Y1</accession>
<dbReference type="OrthoDB" id="3358017at2759"/>
<evidence type="ECO:0000256" key="4">
    <source>
        <dbReference type="ARBA" id="ARBA00023136"/>
    </source>
</evidence>
<evidence type="ECO:0000313" key="6">
    <source>
        <dbReference type="EMBL" id="TFY80951.1"/>
    </source>
</evidence>
<comment type="subcellular location">
    <subcellularLocation>
        <location evidence="1">Membrane</location>
        <topology evidence="1">Multi-pass membrane protein</topology>
    </subcellularLocation>
</comment>
<reference evidence="6 7" key="1">
    <citation type="submission" date="2019-02" db="EMBL/GenBank/DDBJ databases">
        <title>Genome sequencing of the rare red list fungi Hericium alpestre (H. flagellum).</title>
        <authorList>
            <person name="Buettner E."/>
            <person name="Kellner H."/>
        </authorList>
    </citation>
    <scope>NUCLEOTIDE SEQUENCE [LARGE SCALE GENOMIC DNA]</scope>
    <source>
        <strain evidence="6 7">DSM 108284</strain>
    </source>
</reference>
<proteinExistence type="predicted"/>
<keyword evidence="2 5" id="KW-0812">Transmembrane</keyword>
<dbReference type="PANTHER" id="PTHR31465">
    <property type="entry name" value="PROTEIN RTA1-RELATED"/>
    <property type="match status" value="1"/>
</dbReference>
<dbReference type="Pfam" id="PF04479">
    <property type="entry name" value="RTA1"/>
    <property type="match status" value="1"/>
</dbReference>
<dbReference type="GO" id="GO:0000324">
    <property type="term" value="C:fungal-type vacuole"/>
    <property type="evidence" value="ECO:0007669"/>
    <property type="project" value="TreeGrafter"/>
</dbReference>
<feature type="transmembrane region" description="Helical" evidence="5">
    <location>
        <begin position="65"/>
        <end position="83"/>
    </location>
</feature>
<keyword evidence="4 5" id="KW-0472">Membrane</keyword>
<keyword evidence="3 5" id="KW-1133">Transmembrane helix</keyword>
<name>A0A4Z0A3Y1_9AGAM</name>
<feature type="transmembrane region" description="Helical" evidence="5">
    <location>
        <begin position="143"/>
        <end position="163"/>
    </location>
</feature>
<gene>
    <name evidence="6" type="ORF">EWM64_g3064</name>
</gene>
<evidence type="ECO:0000256" key="5">
    <source>
        <dbReference type="SAM" id="Phobius"/>
    </source>
</evidence>
<evidence type="ECO:0000256" key="1">
    <source>
        <dbReference type="ARBA" id="ARBA00004141"/>
    </source>
</evidence>
<comment type="caution">
    <text evidence="6">The sequence shown here is derived from an EMBL/GenBank/DDBJ whole genome shotgun (WGS) entry which is preliminary data.</text>
</comment>
<keyword evidence="7" id="KW-1185">Reference proteome</keyword>
<organism evidence="6 7">
    <name type="scientific">Hericium alpestre</name>
    <dbReference type="NCBI Taxonomy" id="135208"/>
    <lineage>
        <taxon>Eukaryota</taxon>
        <taxon>Fungi</taxon>
        <taxon>Dikarya</taxon>
        <taxon>Basidiomycota</taxon>
        <taxon>Agaricomycotina</taxon>
        <taxon>Agaricomycetes</taxon>
        <taxon>Russulales</taxon>
        <taxon>Hericiaceae</taxon>
        <taxon>Hericium</taxon>
    </lineage>
</organism>
<dbReference type="PANTHER" id="PTHR31465:SF9">
    <property type="entry name" value="SPHINGOID LONG-CHAIN BASE TRANSPORTER RSB1"/>
    <property type="match status" value="1"/>
</dbReference>
<dbReference type="STRING" id="135208.A0A4Z0A3Y1"/>
<protein>
    <recommendedName>
        <fullName evidence="8">RTA1 like protein</fullName>
    </recommendedName>
</protein>
<feature type="transmembrane region" description="Helical" evidence="5">
    <location>
        <begin position="233"/>
        <end position="251"/>
    </location>
</feature>
<feature type="transmembrane region" description="Helical" evidence="5">
    <location>
        <begin position="103"/>
        <end position="122"/>
    </location>
</feature>
<evidence type="ECO:0008006" key="8">
    <source>
        <dbReference type="Google" id="ProtNLM"/>
    </source>
</evidence>
<dbReference type="EMBL" id="SFCI01000268">
    <property type="protein sequence ID" value="TFY80951.1"/>
    <property type="molecule type" value="Genomic_DNA"/>
</dbReference>
<feature type="transmembrane region" description="Helical" evidence="5">
    <location>
        <begin position="183"/>
        <end position="202"/>
    </location>
</feature>
<dbReference type="Proteomes" id="UP000298061">
    <property type="component" value="Unassembled WGS sequence"/>
</dbReference>